<evidence type="ECO:0000313" key="3">
    <source>
        <dbReference type="EMBL" id="TKC90015.1"/>
    </source>
</evidence>
<evidence type="ECO:0000313" key="4">
    <source>
        <dbReference type="Proteomes" id="UP000309215"/>
    </source>
</evidence>
<dbReference type="OrthoDB" id="9804758at2"/>
<dbReference type="InterPro" id="IPR009061">
    <property type="entry name" value="DNA-bd_dom_put_sf"/>
</dbReference>
<dbReference type="Proteomes" id="UP000309215">
    <property type="component" value="Unassembled WGS sequence"/>
</dbReference>
<gene>
    <name evidence="3" type="ORF">E8A74_51235</name>
</gene>
<dbReference type="AlphaFoldDB" id="A0A4U1I9L8"/>
<evidence type="ECO:0000259" key="2">
    <source>
        <dbReference type="Pfam" id="PF12728"/>
    </source>
</evidence>
<dbReference type="SUPFAM" id="SSF46955">
    <property type="entry name" value="Putative DNA-binding domain"/>
    <property type="match status" value="1"/>
</dbReference>
<proteinExistence type="predicted"/>
<dbReference type="Pfam" id="PF12728">
    <property type="entry name" value="HTH_17"/>
    <property type="match status" value="1"/>
</dbReference>
<feature type="region of interest" description="Disordered" evidence="1">
    <location>
        <begin position="104"/>
        <end position="135"/>
    </location>
</feature>
<feature type="domain" description="Helix-turn-helix" evidence="2">
    <location>
        <begin position="57"/>
        <end position="101"/>
    </location>
</feature>
<reference evidence="3 4" key="1">
    <citation type="submission" date="2019-04" db="EMBL/GenBank/DDBJ databases">
        <authorList>
            <person name="Li Y."/>
            <person name="Wang J."/>
        </authorList>
    </citation>
    <scope>NUCLEOTIDE SEQUENCE [LARGE SCALE GENOMIC DNA]</scope>
    <source>
        <strain evidence="3 4">DSM 14668</strain>
    </source>
</reference>
<dbReference type="InterPro" id="IPR010093">
    <property type="entry name" value="SinI_DNA-bd"/>
</dbReference>
<keyword evidence="4" id="KW-1185">Reference proteome</keyword>
<dbReference type="GO" id="GO:0003677">
    <property type="term" value="F:DNA binding"/>
    <property type="evidence" value="ECO:0007669"/>
    <property type="project" value="UniProtKB-KW"/>
</dbReference>
<organism evidence="3 4">
    <name type="scientific">Polyangium fumosum</name>
    <dbReference type="NCBI Taxonomy" id="889272"/>
    <lineage>
        <taxon>Bacteria</taxon>
        <taxon>Pseudomonadati</taxon>
        <taxon>Myxococcota</taxon>
        <taxon>Polyangia</taxon>
        <taxon>Polyangiales</taxon>
        <taxon>Polyangiaceae</taxon>
        <taxon>Polyangium</taxon>
    </lineage>
</organism>
<keyword evidence="3" id="KW-0238">DNA-binding</keyword>
<evidence type="ECO:0000256" key="1">
    <source>
        <dbReference type="SAM" id="MobiDB-lite"/>
    </source>
</evidence>
<dbReference type="InterPro" id="IPR041657">
    <property type="entry name" value="HTH_17"/>
</dbReference>
<comment type="caution">
    <text evidence="3">The sequence shown here is derived from an EMBL/GenBank/DDBJ whole genome shotgun (WGS) entry which is preliminary data.</text>
</comment>
<protein>
    <submittedName>
        <fullName evidence="3">DNA-binding protein</fullName>
    </submittedName>
</protein>
<name>A0A4U1I9L8_9BACT</name>
<accession>A0A4U1I9L8</accession>
<dbReference type="EMBL" id="SSMQ01000158">
    <property type="protein sequence ID" value="TKC90015.1"/>
    <property type="molecule type" value="Genomic_DNA"/>
</dbReference>
<dbReference type="NCBIfam" id="TIGR01764">
    <property type="entry name" value="excise"/>
    <property type="match status" value="1"/>
</dbReference>
<sequence>MCRLARSWGPGLPRPRNLPPCRCRRPAPATWETWANRAGGSARGGTPMDDMLDYAGAAELTGLARGTLRSMVARRQIPHIRLGARLVRFQRKDLERWLRQRLVPSKDGRTQPQVPEVPASAETGAFARHPAKVSA</sequence>